<dbReference type="InterPro" id="IPR003764">
    <property type="entry name" value="GlcNAc_6-P_deAcase"/>
</dbReference>
<dbReference type="OrthoDB" id="9776488at2"/>
<keyword evidence="11" id="KW-1185">Reference proteome</keyword>
<dbReference type="Pfam" id="PF01979">
    <property type="entry name" value="Amidohydro_1"/>
    <property type="match status" value="1"/>
</dbReference>
<feature type="active site" description="Proton donor/acceptor" evidence="6">
    <location>
        <position position="265"/>
    </location>
</feature>
<evidence type="ECO:0000256" key="3">
    <source>
        <dbReference type="ARBA" id="ARBA00022801"/>
    </source>
</evidence>
<protein>
    <submittedName>
        <fullName evidence="10">N-acetylglucosamine-6-phosphate deacetylase</fullName>
    </submittedName>
</protein>
<evidence type="ECO:0000256" key="5">
    <source>
        <dbReference type="PIRNR" id="PIRNR038994"/>
    </source>
</evidence>
<dbReference type="Gene3D" id="2.30.40.10">
    <property type="entry name" value="Urease, subunit C, domain 1"/>
    <property type="match status" value="1"/>
</dbReference>
<feature type="binding site" evidence="7">
    <location>
        <begin position="210"/>
        <end position="211"/>
    </location>
    <ligand>
        <name>substrate</name>
    </ligand>
</feature>
<dbReference type="CDD" id="cd00854">
    <property type="entry name" value="NagA"/>
    <property type="match status" value="1"/>
</dbReference>
<dbReference type="InterPro" id="IPR011059">
    <property type="entry name" value="Metal-dep_hydrolase_composite"/>
</dbReference>
<dbReference type="NCBIfam" id="TIGR00221">
    <property type="entry name" value="nagA"/>
    <property type="match status" value="1"/>
</dbReference>
<feature type="domain" description="Amidohydrolase-related" evidence="9">
    <location>
        <begin position="45"/>
        <end position="369"/>
    </location>
</feature>
<dbReference type="GO" id="GO:0008448">
    <property type="term" value="F:N-acetylglucosamine-6-phosphate deacetylase activity"/>
    <property type="evidence" value="ECO:0007669"/>
    <property type="project" value="InterPro"/>
</dbReference>
<evidence type="ECO:0000313" key="11">
    <source>
        <dbReference type="Proteomes" id="UP000199315"/>
    </source>
</evidence>
<evidence type="ECO:0000256" key="8">
    <source>
        <dbReference type="PIRSR" id="PIRSR038994-3"/>
    </source>
</evidence>
<feature type="binding site" evidence="7">
    <location>
        <position position="218"/>
    </location>
    <ligand>
        <name>substrate</name>
    </ligand>
</feature>
<feature type="binding site" evidence="8">
    <location>
        <position position="186"/>
    </location>
    <ligand>
        <name>Zn(2+)</name>
        <dbReference type="ChEBI" id="CHEBI:29105"/>
    </ligand>
</feature>
<dbReference type="InterPro" id="IPR006680">
    <property type="entry name" value="Amidohydro-rel"/>
</dbReference>
<comment type="similarity">
    <text evidence="1 5">Belongs to the metallo-dependent hydrolases superfamily. NagA family.</text>
</comment>
<dbReference type="SUPFAM" id="SSF51556">
    <property type="entry name" value="Metallo-dependent hydrolases"/>
    <property type="match status" value="1"/>
</dbReference>
<sequence length="370" mass="39474">MIIKNANVFMEDGSFIKKDIYINGERFTENESGDEAVIDAEGLYAIPGLTDIHFHGCVGYDFCDGTHEATEAIAVYEAANGITSMAPATMTLGDEELTRIFSNAGTYENRNGASLVGINMEGPYLSYAKKGAQNPAFLRVSDLEHFHKMQKLSNGLIKMVAIAPEEEGAMDFIKAAKDEVVLSVAHTTADYAKASEAFENGASHVTHLYNAMPPFTHRESGVIGAAFDAPHAHVELICDGVHISPPVVRATFKLFGDDRVILISDSMMATGMADGTYSLGGQAVNVKGNLATLADGTIAGSATNLFKCMTIAVSFGIPLESAVKCAAVNPAKEIGIYDEYGSITPGKYANVVLMDKDLNLKQVVLKGKAL</sequence>
<dbReference type="AlphaFoldDB" id="A0A1D3TQ56"/>
<gene>
    <name evidence="10" type="ORF">SAMN05421730_100240</name>
</gene>
<dbReference type="InterPro" id="IPR032466">
    <property type="entry name" value="Metal_Hydrolase"/>
</dbReference>
<proteinExistence type="inferred from homology"/>
<feature type="binding site" evidence="7">
    <location>
        <position position="242"/>
    </location>
    <ligand>
        <name>substrate</name>
    </ligand>
</feature>
<dbReference type="EMBL" id="FMKA01000002">
    <property type="protein sequence ID" value="SCP95584.1"/>
    <property type="molecule type" value="Genomic_DNA"/>
</dbReference>
<evidence type="ECO:0000256" key="4">
    <source>
        <dbReference type="ARBA" id="ARBA00023277"/>
    </source>
</evidence>
<evidence type="ECO:0000256" key="7">
    <source>
        <dbReference type="PIRSR" id="PIRSR038994-2"/>
    </source>
</evidence>
<evidence type="ECO:0000256" key="1">
    <source>
        <dbReference type="ARBA" id="ARBA00010716"/>
    </source>
</evidence>
<comment type="cofactor">
    <cofactor evidence="8">
        <name>a divalent metal cation</name>
        <dbReference type="ChEBI" id="CHEBI:60240"/>
    </cofactor>
    <text evidence="8">Binds 1 divalent metal cation per subunit.</text>
</comment>
<reference evidence="10 11" key="1">
    <citation type="submission" date="2016-09" db="EMBL/GenBank/DDBJ databases">
        <authorList>
            <person name="Capua I."/>
            <person name="De Benedictis P."/>
            <person name="Joannis T."/>
            <person name="Lombin L.H."/>
            <person name="Cattoli G."/>
        </authorList>
    </citation>
    <scope>NUCLEOTIDE SEQUENCE [LARGE SCALE GENOMIC DNA]</scope>
    <source>
        <strain evidence="10 11">GluBS11</strain>
    </source>
</reference>
<organism evidence="10 11">
    <name type="scientific">Anaerobium acetethylicum</name>
    <dbReference type="NCBI Taxonomy" id="1619234"/>
    <lineage>
        <taxon>Bacteria</taxon>
        <taxon>Bacillati</taxon>
        <taxon>Bacillota</taxon>
        <taxon>Clostridia</taxon>
        <taxon>Lachnospirales</taxon>
        <taxon>Lachnospiraceae</taxon>
        <taxon>Anaerobium</taxon>
    </lineage>
</organism>
<feature type="binding site" evidence="8">
    <location>
        <position position="121"/>
    </location>
    <ligand>
        <name>Zn(2+)</name>
        <dbReference type="ChEBI" id="CHEBI:29105"/>
    </ligand>
</feature>
<feature type="binding site" evidence="8">
    <location>
        <position position="207"/>
    </location>
    <ligand>
        <name>Zn(2+)</name>
        <dbReference type="ChEBI" id="CHEBI:29105"/>
    </ligand>
</feature>
<evidence type="ECO:0000256" key="6">
    <source>
        <dbReference type="PIRSR" id="PIRSR038994-1"/>
    </source>
</evidence>
<keyword evidence="4 5" id="KW-0119">Carbohydrate metabolism</keyword>
<dbReference type="Proteomes" id="UP000199315">
    <property type="component" value="Unassembled WGS sequence"/>
</dbReference>
<keyword evidence="2 8" id="KW-0479">Metal-binding</keyword>
<dbReference type="PIRSF" id="PIRSF038994">
    <property type="entry name" value="NagA"/>
    <property type="match status" value="1"/>
</dbReference>
<feature type="binding site" evidence="7">
    <location>
        <begin position="298"/>
        <end position="300"/>
    </location>
    <ligand>
        <name>substrate</name>
    </ligand>
</feature>
<dbReference type="PANTHER" id="PTHR11113:SF14">
    <property type="entry name" value="N-ACETYLGLUCOSAMINE-6-PHOSPHATE DEACETYLASE"/>
    <property type="match status" value="1"/>
</dbReference>
<dbReference type="RefSeq" id="WP_091230046.1">
    <property type="nucleotide sequence ID" value="NZ_FMKA01000002.1"/>
</dbReference>
<evidence type="ECO:0000259" key="9">
    <source>
        <dbReference type="Pfam" id="PF01979"/>
    </source>
</evidence>
<dbReference type="GO" id="GO:0046872">
    <property type="term" value="F:metal ion binding"/>
    <property type="evidence" value="ECO:0007669"/>
    <property type="project" value="UniProtKB-KW"/>
</dbReference>
<dbReference type="GO" id="GO:0006046">
    <property type="term" value="P:N-acetylglucosamine catabolic process"/>
    <property type="evidence" value="ECO:0007669"/>
    <property type="project" value="TreeGrafter"/>
</dbReference>
<dbReference type="PANTHER" id="PTHR11113">
    <property type="entry name" value="N-ACETYLGLUCOSAMINE-6-PHOSPHATE DEACETYLASE"/>
    <property type="match status" value="1"/>
</dbReference>
<dbReference type="STRING" id="1619234.SAMN05421730_100240"/>
<dbReference type="Gene3D" id="3.20.20.140">
    <property type="entry name" value="Metal-dependent hydrolases"/>
    <property type="match status" value="1"/>
</dbReference>
<accession>A0A1D3TQ56</accession>
<evidence type="ECO:0000256" key="2">
    <source>
        <dbReference type="ARBA" id="ARBA00022723"/>
    </source>
</evidence>
<evidence type="ECO:0000313" key="10">
    <source>
        <dbReference type="EMBL" id="SCP95584.1"/>
    </source>
</evidence>
<name>A0A1D3TQ56_9FIRM</name>
<keyword evidence="3 5" id="KW-0378">Hydrolase</keyword>
<feature type="binding site" evidence="7">
    <location>
        <position position="132"/>
    </location>
    <ligand>
        <name>substrate</name>
    </ligand>
</feature>
<dbReference type="SUPFAM" id="SSF51338">
    <property type="entry name" value="Composite domain of metallo-dependent hydrolases"/>
    <property type="match status" value="1"/>
</dbReference>